<reference evidence="11 12" key="1">
    <citation type="submission" date="2019-09" db="EMBL/GenBank/DDBJ databases">
        <title>Bird 10,000 Genomes (B10K) Project - Family phase.</title>
        <authorList>
            <person name="Zhang G."/>
        </authorList>
    </citation>
    <scope>NUCLEOTIDE SEQUENCE [LARGE SCALE GENOMIC DNA]</scope>
    <source>
        <strain evidence="11">B10K-CU-031-20</strain>
    </source>
</reference>
<evidence type="ECO:0000256" key="6">
    <source>
        <dbReference type="ARBA" id="ARBA00022857"/>
    </source>
</evidence>
<dbReference type="SUPFAM" id="SSF56399">
    <property type="entry name" value="ADP-ribosylation"/>
    <property type="match status" value="1"/>
</dbReference>
<comment type="catalytic activity">
    <reaction evidence="9 10">
        <text>L-arginyl-[protein] + NAD(+) = N(omega)-(ADP-D-ribosyl)-L-arginyl-[protein] + nicotinamide + H(+)</text>
        <dbReference type="Rhea" id="RHEA:19149"/>
        <dbReference type="Rhea" id="RHEA-COMP:10532"/>
        <dbReference type="Rhea" id="RHEA-COMP:15087"/>
        <dbReference type="ChEBI" id="CHEBI:15378"/>
        <dbReference type="ChEBI" id="CHEBI:17154"/>
        <dbReference type="ChEBI" id="CHEBI:29965"/>
        <dbReference type="ChEBI" id="CHEBI:57540"/>
        <dbReference type="ChEBI" id="CHEBI:142554"/>
        <dbReference type="EC" id="2.4.2.31"/>
    </reaction>
</comment>
<keyword evidence="7 10" id="KW-0520">NAD</keyword>
<dbReference type="InterPro" id="IPR050999">
    <property type="entry name" value="ADP-ribosyltransferase_ARG"/>
</dbReference>
<dbReference type="EMBL" id="VWYW01003324">
    <property type="protein sequence ID" value="NXF14159.1"/>
    <property type="molecule type" value="Genomic_DNA"/>
</dbReference>
<dbReference type="GO" id="GO:0046677">
    <property type="term" value="P:response to antibiotic"/>
    <property type="evidence" value="ECO:0007669"/>
    <property type="project" value="UniProtKB-ARBA"/>
</dbReference>
<accession>A0A7K8R8E6</accession>
<dbReference type="AlphaFoldDB" id="A0A7K8R8E6"/>
<sequence length="263" mass="29792">LLLLAGTLGTGRPLGQLALGSVIREIELNMAVKTFDDQYRGCRARMMKRLPRINRTEFASNRVYAEVWANASAQWKRVPGSRLRPEHAIALLAYTMDTELYKKFNRAVRVGGRSRREYLKRFNFKVLHFLITEALSALRKANTCFHVYRGIRGIRFLAVPGQIVRFGQFASTSPKKEVAIKYGNDTWFELTTCHGASITAYSAFPEQEEILVPPFETFYVSSVTRKGGKTQIYLHSHETFSKYNCEWLKGDSPGVGTSMVGHG</sequence>
<dbReference type="GO" id="GO:0016779">
    <property type="term" value="F:nucleotidyltransferase activity"/>
    <property type="evidence" value="ECO:0007669"/>
    <property type="project" value="UniProtKB-KW"/>
</dbReference>
<keyword evidence="12" id="KW-1185">Reference proteome</keyword>
<protein>
    <recommendedName>
        <fullName evidence="10">NAD(P)(+)--arginine ADP-ribosyltransferase</fullName>
        <ecNumber evidence="10">2.4.2.31</ecNumber>
    </recommendedName>
    <alternativeName>
        <fullName evidence="10">Mono(ADP-ribosyl)transferase</fullName>
    </alternativeName>
</protein>
<keyword evidence="2 10" id="KW-0328">Glycosyltransferase</keyword>
<evidence type="ECO:0000256" key="2">
    <source>
        <dbReference type="ARBA" id="ARBA00022676"/>
    </source>
</evidence>
<organism evidence="11 12">
    <name type="scientific">Smithornis capensis</name>
    <dbReference type="NCBI Taxonomy" id="363769"/>
    <lineage>
        <taxon>Eukaryota</taxon>
        <taxon>Metazoa</taxon>
        <taxon>Chordata</taxon>
        <taxon>Craniata</taxon>
        <taxon>Vertebrata</taxon>
        <taxon>Euteleostomi</taxon>
        <taxon>Archelosauria</taxon>
        <taxon>Archosauria</taxon>
        <taxon>Dinosauria</taxon>
        <taxon>Saurischia</taxon>
        <taxon>Theropoda</taxon>
        <taxon>Coelurosauria</taxon>
        <taxon>Aves</taxon>
        <taxon>Neognathae</taxon>
        <taxon>Neoaves</taxon>
        <taxon>Telluraves</taxon>
        <taxon>Australaves</taxon>
        <taxon>Passeriformes</taxon>
        <taxon>Eurylaimidae</taxon>
        <taxon>Smithornis</taxon>
    </lineage>
</organism>
<evidence type="ECO:0000256" key="7">
    <source>
        <dbReference type="ARBA" id="ARBA00023027"/>
    </source>
</evidence>
<evidence type="ECO:0000313" key="12">
    <source>
        <dbReference type="Proteomes" id="UP000567624"/>
    </source>
</evidence>
<dbReference type="EC" id="2.4.2.31" evidence="10"/>
<dbReference type="Pfam" id="PF01129">
    <property type="entry name" value="ART"/>
    <property type="match status" value="1"/>
</dbReference>
<dbReference type="GO" id="GO:0044194">
    <property type="term" value="C:cytolytic granule"/>
    <property type="evidence" value="ECO:0007669"/>
    <property type="project" value="UniProtKB-ARBA"/>
</dbReference>
<evidence type="ECO:0000256" key="9">
    <source>
        <dbReference type="ARBA" id="ARBA00047597"/>
    </source>
</evidence>
<evidence type="ECO:0000256" key="8">
    <source>
        <dbReference type="ARBA" id="ARBA00023157"/>
    </source>
</evidence>
<keyword evidence="8" id="KW-1015">Disulfide bond</keyword>
<dbReference type="GO" id="GO:0005615">
    <property type="term" value="C:extracellular space"/>
    <property type="evidence" value="ECO:0007669"/>
    <property type="project" value="UniProtKB-ARBA"/>
</dbReference>
<keyword evidence="6 10" id="KW-0521">NADP</keyword>
<feature type="non-terminal residue" evidence="11">
    <location>
        <position position="263"/>
    </location>
</feature>
<comment type="similarity">
    <text evidence="1 10">Belongs to the Arg-specific ADP-ribosyltransferase family.</text>
</comment>
<evidence type="ECO:0000256" key="10">
    <source>
        <dbReference type="RuleBase" id="RU361228"/>
    </source>
</evidence>
<dbReference type="PANTHER" id="PTHR10339">
    <property type="entry name" value="ADP-RIBOSYLTRANSFERASE"/>
    <property type="match status" value="1"/>
</dbReference>
<proteinExistence type="inferred from homology"/>
<feature type="non-terminal residue" evidence="11">
    <location>
        <position position="1"/>
    </location>
</feature>
<dbReference type="GO" id="GO:0003950">
    <property type="term" value="F:NAD+ poly-ADP-ribosyltransferase activity"/>
    <property type="evidence" value="ECO:0007669"/>
    <property type="project" value="TreeGrafter"/>
</dbReference>
<gene>
    <name evidence="11" type="primary">Nrt2_1</name>
    <name evidence="11" type="ORF">SMICAP_R02652</name>
</gene>
<dbReference type="Proteomes" id="UP000567624">
    <property type="component" value="Unassembled WGS sequence"/>
</dbReference>
<dbReference type="Gene3D" id="3.90.176.10">
    <property type="entry name" value="Toxin ADP-ribosyltransferase, Chain A, domain 1"/>
    <property type="match status" value="1"/>
</dbReference>
<keyword evidence="5" id="KW-0732">Signal</keyword>
<keyword evidence="3 10" id="KW-0808">Transferase</keyword>
<dbReference type="InterPro" id="IPR000768">
    <property type="entry name" value="ART"/>
</dbReference>
<dbReference type="PRINTS" id="PR00970">
    <property type="entry name" value="RIBTRNSFRASE"/>
</dbReference>
<evidence type="ECO:0000256" key="5">
    <source>
        <dbReference type="ARBA" id="ARBA00022729"/>
    </source>
</evidence>
<evidence type="ECO:0000313" key="11">
    <source>
        <dbReference type="EMBL" id="NXF14159.1"/>
    </source>
</evidence>
<dbReference type="GO" id="GO:0106274">
    <property type="term" value="F:NAD+-protein-arginine ADP-ribosyltransferase activity"/>
    <property type="evidence" value="ECO:0007669"/>
    <property type="project" value="UniProtKB-EC"/>
</dbReference>
<keyword evidence="4" id="KW-0548">Nucleotidyltransferase</keyword>
<dbReference type="FunFam" id="3.90.176.10:FF:000001">
    <property type="entry name" value="NAD(P)(+)--arginine ADP-ribosyltransferase"/>
    <property type="match status" value="1"/>
</dbReference>
<comment type="caution">
    <text evidence="11">The sequence shown here is derived from an EMBL/GenBank/DDBJ whole genome shotgun (WGS) entry which is preliminary data.</text>
</comment>
<evidence type="ECO:0000256" key="3">
    <source>
        <dbReference type="ARBA" id="ARBA00022679"/>
    </source>
</evidence>
<evidence type="ECO:0000256" key="1">
    <source>
        <dbReference type="ARBA" id="ARBA00009558"/>
    </source>
</evidence>
<dbReference type="PANTHER" id="PTHR10339:SF19">
    <property type="entry name" value="GPI-LINKED NAD(P)(+)--ARGININE ADP-RIBOSYLTRANSFERASE 1"/>
    <property type="match status" value="1"/>
</dbReference>
<dbReference type="PROSITE" id="PS51996">
    <property type="entry name" value="TR_MART"/>
    <property type="match status" value="1"/>
</dbReference>
<name>A0A7K8R8E6_9PASS</name>
<evidence type="ECO:0000256" key="4">
    <source>
        <dbReference type="ARBA" id="ARBA00022695"/>
    </source>
</evidence>